<proteinExistence type="predicted"/>
<evidence type="ECO:0000313" key="2">
    <source>
        <dbReference type="EMBL" id="MBM9466910.1"/>
    </source>
</evidence>
<dbReference type="InterPro" id="IPR029068">
    <property type="entry name" value="Glyas_Bleomycin-R_OHBP_Dase"/>
</dbReference>
<name>A0A938YFK3_9ACTN</name>
<dbReference type="PROSITE" id="PS51819">
    <property type="entry name" value="VOC"/>
    <property type="match status" value="1"/>
</dbReference>
<dbReference type="Proteomes" id="UP000663792">
    <property type="component" value="Unassembled WGS sequence"/>
</dbReference>
<gene>
    <name evidence="2" type="ORF">JL106_06390</name>
</gene>
<dbReference type="SUPFAM" id="SSF54593">
    <property type="entry name" value="Glyoxalase/Bleomycin resistance protein/Dihydroxybiphenyl dioxygenase"/>
    <property type="match status" value="1"/>
</dbReference>
<dbReference type="RefSeq" id="WP_205259854.1">
    <property type="nucleotide sequence ID" value="NZ_JAERWK010000008.1"/>
</dbReference>
<dbReference type="Gene3D" id="3.10.180.10">
    <property type="entry name" value="2,3-Dihydroxybiphenyl 1,2-Dioxygenase, domain 1"/>
    <property type="match status" value="1"/>
</dbReference>
<evidence type="ECO:0000259" key="1">
    <source>
        <dbReference type="PROSITE" id="PS51819"/>
    </source>
</evidence>
<sequence length="176" mass="18872">MTDDVTGVPGTVRPAFAGVDHAALTVTDLATSERFWVDVLGFTVVLDLGSGLLCIHKGTGFTLGLLRPDDATGGAFDHRATGLDHLGLAARDRDELVAWQQRLERHGVEHSPIQDEPLGHHLNFRGPDGLALELYAPSPRYAAARAELRSRDVPDAELRALAASRLGLGDLVADRP</sequence>
<organism evidence="2 3">
    <name type="scientific">Nakamurella leprariae</name>
    <dbReference type="NCBI Taxonomy" id="2803911"/>
    <lineage>
        <taxon>Bacteria</taxon>
        <taxon>Bacillati</taxon>
        <taxon>Actinomycetota</taxon>
        <taxon>Actinomycetes</taxon>
        <taxon>Nakamurellales</taxon>
        <taxon>Nakamurellaceae</taxon>
        <taxon>Nakamurella</taxon>
    </lineage>
</organism>
<dbReference type="InterPro" id="IPR037523">
    <property type="entry name" value="VOC_core"/>
</dbReference>
<dbReference type="AlphaFoldDB" id="A0A938YFK3"/>
<evidence type="ECO:0000313" key="3">
    <source>
        <dbReference type="Proteomes" id="UP000663792"/>
    </source>
</evidence>
<dbReference type="InterPro" id="IPR004360">
    <property type="entry name" value="Glyas_Fos-R_dOase_dom"/>
</dbReference>
<dbReference type="EMBL" id="JAERWK010000008">
    <property type="protein sequence ID" value="MBM9466910.1"/>
    <property type="molecule type" value="Genomic_DNA"/>
</dbReference>
<keyword evidence="3" id="KW-1185">Reference proteome</keyword>
<comment type="caution">
    <text evidence="2">The sequence shown here is derived from an EMBL/GenBank/DDBJ whole genome shotgun (WGS) entry which is preliminary data.</text>
</comment>
<accession>A0A938YFK3</accession>
<reference evidence="2" key="1">
    <citation type="submission" date="2021-01" db="EMBL/GenBank/DDBJ databases">
        <title>YIM 132084 draft genome.</title>
        <authorList>
            <person name="An D."/>
        </authorList>
    </citation>
    <scope>NUCLEOTIDE SEQUENCE</scope>
    <source>
        <strain evidence="2">YIM 132084</strain>
    </source>
</reference>
<dbReference type="Pfam" id="PF00903">
    <property type="entry name" value="Glyoxalase"/>
    <property type="match status" value="1"/>
</dbReference>
<protein>
    <submittedName>
        <fullName evidence="2">VOC family protein</fullName>
    </submittedName>
</protein>
<feature type="domain" description="VOC" evidence="1">
    <location>
        <begin position="18"/>
        <end position="137"/>
    </location>
</feature>